<name>A0A1I2LR14_9ACTN</name>
<dbReference type="EMBL" id="FONV01000023">
    <property type="protein sequence ID" value="SFF80859.1"/>
    <property type="molecule type" value="Genomic_DNA"/>
</dbReference>
<dbReference type="Proteomes" id="UP000199645">
    <property type="component" value="Unassembled WGS sequence"/>
</dbReference>
<proteinExistence type="predicted"/>
<protein>
    <recommendedName>
        <fullName evidence="4">DUF2191 domain-containing protein</fullName>
    </recommendedName>
</protein>
<organism evidence="2 3">
    <name type="scientific">Actinoplanes philippinensis</name>
    <dbReference type="NCBI Taxonomy" id="35752"/>
    <lineage>
        <taxon>Bacteria</taxon>
        <taxon>Bacillati</taxon>
        <taxon>Actinomycetota</taxon>
        <taxon>Actinomycetes</taxon>
        <taxon>Micromonosporales</taxon>
        <taxon>Micromonosporaceae</taxon>
        <taxon>Actinoplanes</taxon>
    </lineage>
</organism>
<dbReference type="RefSeq" id="WP_093621515.1">
    <property type="nucleotide sequence ID" value="NZ_BOMT01000099.1"/>
</dbReference>
<evidence type="ECO:0000313" key="3">
    <source>
        <dbReference type="Proteomes" id="UP000199645"/>
    </source>
</evidence>
<evidence type="ECO:0008006" key="4">
    <source>
        <dbReference type="Google" id="ProtNLM"/>
    </source>
</evidence>
<feature type="region of interest" description="Disordered" evidence="1">
    <location>
        <begin position="44"/>
        <end position="64"/>
    </location>
</feature>
<evidence type="ECO:0000256" key="1">
    <source>
        <dbReference type="SAM" id="MobiDB-lite"/>
    </source>
</evidence>
<evidence type="ECO:0000313" key="2">
    <source>
        <dbReference type="EMBL" id="SFF80859.1"/>
    </source>
</evidence>
<dbReference type="AlphaFoldDB" id="A0A1I2LR14"/>
<gene>
    <name evidence="2" type="ORF">SAMN05421541_12326</name>
</gene>
<sequence length="64" mass="7179">MVKRLVEVDREALAEAAAILGTNGVQETVAAALAEMATLHRRVREHDDELARRRGDHPMPENYQ</sequence>
<dbReference type="STRING" id="35752.SAMN05421541_12326"/>
<accession>A0A1I2LR14</accession>
<dbReference type="OrthoDB" id="4563074at2"/>
<keyword evidence="3" id="KW-1185">Reference proteome</keyword>
<reference evidence="2 3" key="1">
    <citation type="submission" date="2016-10" db="EMBL/GenBank/DDBJ databases">
        <authorList>
            <person name="de Groot N.N."/>
        </authorList>
    </citation>
    <scope>NUCLEOTIDE SEQUENCE [LARGE SCALE GENOMIC DNA]</scope>
    <source>
        <strain evidence="2 3">DSM 43019</strain>
    </source>
</reference>